<gene>
    <name evidence="8" type="ORF">ECRASSUSDP1_LOCUS1992</name>
</gene>
<accession>A0AAD1X2I2</accession>
<keyword evidence="1" id="KW-0808">Transferase</keyword>
<dbReference type="PANTHER" id="PTHR24348:SF22">
    <property type="entry name" value="NON-SPECIFIC SERINE_THREONINE PROTEIN KINASE"/>
    <property type="match status" value="1"/>
</dbReference>
<dbReference type="Proteomes" id="UP001295684">
    <property type="component" value="Unassembled WGS sequence"/>
</dbReference>
<organism evidence="8 9">
    <name type="scientific">Euplotes crassus</name>
    <dbReference type="NCBI Taxonomy" id="5936"/>
    <lineage>
        <taxon>Eukaryota</taxon>
        <taxon>Sar</taxon>
        <taxon>Alveolata</taxon>
        <taxon>Ciliophora</taxon>
        <taxon>Intramacronucleata</taxon>
        <taxon>Spirotrichea</taxon>
        <taxon>Hypotrichia</taxon>
        <taxon>Euplotida</taxon>
        <taxon>Euplotidae</taxon>
        <taxon>Moneuplotes</taxon>
    </lineage>
</organism>
<comment type="caution">
    <text evidence="8">The sequence shown here is derived from an EMBL/GenBank/DDBJ whole genome shotgun (WGS) entry which is preliminary data.</text>
</comment>
<evidence type="ECO:0000313" key="8">
    <source>
        <dbReference type="EMBL" id="CAI2360688.1"/>
    </source>
</evidence>
<dbReference type="Gene3D" id="3.30.200.20">
    <property type="entry name" value="Phosphorylase Kinase, domain 1"/>
    <property type="match status" value="1"/>
</dbReference>
<dbReference type="EMBL" id="CAMPGE010001884">
    <property type="protein sequence ID" value="CAI2360688.1"/>
    <property type="molecule type" value="Genomic_DNA"/>
</dbReference>
<dbReference type="PROSITE" id="PS00108">
    <property type="entry name" value="PROTEIN_KINASE_ST"/>
    <property type="match status" value="1"/>
</dbReference>
<dbReference type="GO" id="GO:0005829">
    <property type="term" value="C:cytosol"/>
    <property type="evidence" value="ECO:0007669"/>
    <property type="project" value="TreeGrafter"/>
</dbReference>
<dbReference type="GO" id="GO:0004674">
    <property type="term" value="F:protein serine/threonine kinase activity"/>
    <property type="evidence" value="ECO:0007669"/>
    <property type="project" value="InterPro"/>
</dbReference>
<evidence type="ECO:0000256" key="2">
    <source>
        <dbReference type="ARBA" id="ARBA00022741"/>
    </source>
</evidence>
<keyword evidence="2 5" id="KW-0547">Nucleotide-binding</keyword>
<evidence type="ECO:0000256" key="6">
    <source>
        <dbReference type="SAM" id="MobiDB-lite"/>
    </source>
</evidence>
<dbReference type="GO" id="GO:0005776">
    <property type="term" value="C:autophagosome"/>
    <property type="evidence" value="ECO:0007669"/>
    <property type="project" value="TreeGrafter"/>
</dbReference>
<keyword evidence="3" id="KW-0418">Kinase</keyword>
<dbReference type="InterPro" id="IPR017441">
    <property type="entry name" value="Protein_kinase_ATP_BS"/>
</dbReference>
<keyword evidence="4 5" id="KW-0067">ATP-binding</keyword>
<dbReference type="SMART" id="SM00220">
    <property type="entry name" value="S_TKc"/>
    <property type="match status" value="1"/>
</dbReference>
<dbReference type="GO" id="GO:0010506">
    <property type="term" value="P:regulation of autophagy"/>
    <property type="evidence" value="ECO:0007669"/>
    <property type="project" value="InterPro"/>
</dbReference>
<dbReference type="GO" id="GO:0016020">
    <property type="term" value="C:membrane"/>
    <property type="evidence" value="ECO:0007669"/>
    <property type="project" value="TreeGrafter"/>
</dbReference>
<name>A0AAD1X2I2_EUPCR</name>
<dbReference type="Pfam" id="PF00069">
    <property type="entry name" value="Pkinase"/>
    <property type="match status" value="1"/>
</dbReference>
<dbReference type="InterPro" id="IPR011009">
    <property type="entry name" value="Kinase-like_dom_sf"/>
</dbReference>
<dbReference type="SUPFAM" id="SSF56112">
    <property type="entry name" value="Protein kinase-like (PK-like)"/>
    <property type="match status" value="1"/>
</dbReference>
<feature type="compositionally biased region" description="Acidic residues" evidence="6">
    <location>
        <begin position="506"/>
        <end position="522"/>
    </location>
</feature>
<feature type="compositionally biased region" description="Basic and acidic residues" evidence="6">
    <location>
        <begin position="448"/>
        <end position="457"/>
    </location>
</feature>
<evidence type="ECO:0000313" key="9">
    <source>
        <dbReference type="Proteomes" id="UP001295684"/>
    </source>
</evidence>
<dbReference type="PANTHER" id="PTHR24348">
    <property type="entry name" value="SERINE/THREONINE-PROTEIN KINASE UNC-51-RELATED"/>
    <property type="match status" value="1"/>
</dbReference>
<evidence type="ECO:0000256" key="5">
    <source>
        <dbReference type="PROSITE-ProRule" id="PRU10141"/>
    </source>
</evidence>
<dbReference type="InterPro" id="IPR045269">
    <property type="entry name" value="Atg1-like"/>
</dbReference>
<feature type="binding site" evidence="5">
    <location>
        <position position="44"/>
    </location>
    <ligand>
        <name>ATP</name>
        <dbReference type="ChEBI" id="CHEBI:30616"/>
    </ligand>
</feature>
<feature type="domain" description="Protein kinase" evidence="7">
    <location>
        <begin position="13"/>
        <end position="319"/>
    </location>
</feature>
<dbReference type="AlphaFoldDB" id="A0AAD1X2I2"/>
<dbReference type="GO" id="GO:0000045">
    <property type="term" value="P:autophagosome assembly"/>
    <property type="evidence" value="ECO:0007669"/>
    <property type="project" value="TreeGrafter"/>
</dbReference>
<dbReference type="PROSITE" id="PS00107">
    <property type="entry name" value="PROTEIN_KINASE_ATP"/>
    <property type="match status" value="1"/>
</dbReference>
<sequence>MKSPSRVSKLGNYLLHDKIGEGGYGEVYHCKIIDEAALSSTARKRLKKGTQLVCKICKLDKLSTKGRGYLMSEINLMKQLSHPNLTRLIEAKRPKKTKRGMKDMKVFQILELCNGGDLDSFWKIKGKQFSQNIFQLVIKQIVEALVYLDSENITHRDLKPENIFCHFPKYEKEGMVDKEYMKNLEIDETNFKAIIGDFGLAKTLEDGMYTNSFCGTKDYMAPEMYQDGVEYNRSVDVWSIGTSCGSDLIHFLETKSMKTDHFISRFYKKEFMRKLDEGTYWISYDIKCMPLLIHLIDCCLKEDPNKRITYQGILEHPFLKYQSEPDYLINILGKDKVKRSIDLIQMGDSPTSSLLLNEKNSLDLSIKSSERFNFHFKEALENIEINLYKSVMGIEAENEESKEDTFNPNVVTEKEKHIPTNSEASTNAASQNLESKEETKELNSISKDISKSEEKSIKSKCSTQDHSNENGAGLHKAQSEKAPKKMRKIKKRIQEEEQNLNKDEENQSEDSDSSSQEDENEITAEKRSKEGKEAQSIKPINESQSESEKNPS</sequence>
<feature type="compositionally biased region" description="Basic and acidic residues" evidence="6">
    <location>
        <begin position="523"/>
        <end position="535"/>
    </location>
</feature>
<feature type="region of interest" description="Disordered" evidence="6">
    <location>
        <begin position="398"/>
        <end position="552"/>
    </location>
</feature>
<feature type="compositionally biased region" description="Polar residues" evidence="6">
    <location>
        <begin position="419"/>
        <end position="433"/>
    </location>
</feature>
<dbReference type="Gene3D" id="1.10.510.10">
    <property type="entry name" value="Transferase(Phosphotransferase) domain 1"/>
    <property type="match status" value="1"/>
</dbReference>
<dbReference type="GO" id="GO:0005524">
    <property type="term" value="F:ATP binding"/>
    <property type="evidence" value="ECO:0007669"/>
    <property type="project" value="UniProtKB-UniRule"/>
</dbReference>
<evidence type="ECO:0000259" key="7">
    <source>
        <dbReference type="PROSITE" id="PS50011"/>
    </source>
</evidence>
<proteinExistence type="predicted"/>
<dbReference type="GO" id="GO:0000407">
    <property type="term" value="C:phagophore assembly site"/>
    <property type="evidence" value="ECO:0007669"/>
    <property type="project" value="TreeGrafter"/>
</dbReference>
<reference evidence="8" key="1">
    <citation type="submission" date="2023-07" db="EMBL/GenBank/DDBJ databases">
        <authorList>
            <consortium name="AG Swart"/>
            <person name="Singh M."/>
            <person name="Singh A."/>
            <person name="Seah K."/>
            <person name="Emmerich C."/>
        </authorList>
    </citation>
    <scope>NUCLEOTIDE SEQUENCE</scope>
    <source>
        <strain evidence="8">DP1</strain>
    </source>
</reference>
<dbReference type="InterPro" id="IPR008271">
    <property type="entry name" value="Ser/Thr_kinase_AS"/>
</dbReference>
<evidence type="ECO:0000256" key="1">
    <source>
        <dbReference type="ARBA" id="ARBA00022679"/>
    </source>
</evidence>
<keyword evidence="9" id="KW-1185">Reference proteome</keyword>
<evidence type="ECO:0000256" key="3">
    <source>
        <dbReference type="ARBA" id="ARBA00022777"/>
    </source>
</evidence>
<dbReference type="PROSITE" id="PS50011">
    <property type="entry name" value="PROTEIN_KINASE_DOM"/>
    <property type="match status" value="1"/>
</dbReference>
<evidence type="ECO:0000256" key="4">
    <source>
        <dbReference type="ARBA" id="ARBA00022840"/>
    </source>
</evidence>
<protein>
    <recommendedName>
        <fullName evidence="7">Protein kinase domain-containing protein</fullName>
    </recommendedName>
</protein>
<feature type="compositionally biased region" description="Basic and acidic residues" evidence="6">
    <location>
        <begin position="492"/>
        <end position="505"/>
    </location>
</feature>
<dbReference type="InterPro" id="IPR000719">
    <property type="entry name" value="Prot_kinase_dom"/>
</dbReference>